<protein>
    <submittedName>
        <fullName evidence="1">Uncharacterized protein</fullName>
    </submittedName>
</protein>
<sequence>MSQILIPDPTLTLTLIYHFILPCFRWKKLVIGLDLETLAGPCKEKHLQAHSLHSFHFHQDLQRPFVKLQNAKRALSTGMVATEKAWDL</sequence>
<accession>A0A314ZFB4</accession>
<keyword evidence="2" id="KW-1185">Reference proteome</keyword>
<reference evidence="1 2" key="1">
    <citation type="submission" date="2018-02" db="EMBL/GenBank/DDBJ databases">
        <title>Draft genome of wild Prunus yedoensis var. nudiflora.</title>
        <authorList>
            <person name="Baek S."/>
            <person name="Kim J.-H."/>
            <person name="Choi K."/>
            <person name="Kim G.-B."/>
            <person name="Cho A."/>
            <person name="Jang H."/>
            <person name="Shin C.-H."/>
            <person name="Yu H.-J."/>
            <person name="Mun J.-H."/>
        </authorList>
    </citation>
    <scope>NUCLEOTIDE SEQUENCE [LARGE SCALE GENOMIC DNA]</scope>
    <source>
        <strain evidence="2">cv. Jeju island</strain>
        <tissue evidence="1">Leaf</tissue>
    </source>
</reference>
<evidence type="ECO:0000313" key="1">
    <source>
        <dbReference type="EMBL" id="PQQ15551.1"/>
    </source>
</evidence>
<name>A0A314ZFB4_PRUYE</name>
<dbReference type="AlphaFoldDB" id="A0A314ZFB4"/>
<comment type="caution">
    <text evidence="1">The sequence shown here is derived from an EMBL/GenBank/DDBJ whole genome shotgun (WGS) entry which is preliminary data.</text>
</comment>
<gene>
    <name evidence="1" type="ORF">Pyn_28944</name>
</gene>
<organism evidence="1 2">
    <name type="scientific">Prunus yedoensis var. nudiflora</name>
    <dbReference type="NCBI Taxonomy" id="2094558"/>
    <lineage>
        <taxon>Eukaryota</taxon>
        <taxon>Viridiplantae</taxon>
        <taxon>Streptophyta</taxon>
        <taxon>Embryophyta</taxon>
        <taxon>Tracheophyta</taxon>
        <taxon>Spermatophyta</taxon>
        <taxon>Magnoliopsida</taxon>
        <taxon>eudicotyledons</taxon>
        <taxon>Gunneridae</taxon>
        <taxon>Pentapetalae</taxon>
        <taxon>rosids</taxon>
        <taxon>fabids</taxon>
        <taxon>Rosales</taxon>
        <taxon>Rosaceae</taxon>
        <taxon>Amygdaloideae</taxon>
        <taxon>Amygdaleae</taxon>
        <taxon>Prunus</taxon>
    </lineage>
</organism>
<proteinExistence type="predicted"/>
<evidence type="ECO:0000313" key="2">
    <source>
        <dbReference type="Proteomes" id="UP000250321"/>
    </source>
</evidence>
<dbReference type="Proteomes" id="UP000250321">
    <property type="component" value="Unassembled WGS sequence"/>
</dbReference>
<dbReference type="EMBL" id="PJQY01000227">
    <property type="protein sequence ID" value="PQQ15551.1"/>
    <property type="molecule type" value="Genomic_DNA"/>
</dbReference>